<dbReference type="InterPro" id="IPR050266">
    <property type="entry name" value="AB_hydrolase_sf"/>
</dbReference>
<dbReference type="Pfam" id="PF00561">
    <property type="entry name" value="Abhydrolase_1"/>
    <property type="match status" value="1"/>
</dbReference>
<feature type="domain" description="AB hydrolase-1" evidence="1">
    <location>
        <begin position="24"/>
        <end position="262"/>
    </location>
</feature>
<evidence type="ECO:0000313" key="2">
    <source>
        <dbReference type="EMBL" id="OBK13697.1"/>
    </source>
</evidence>
<reference evidence="2 3" key="1">
    <citation type="submission" date="2016-06" db="EMBL/GenBank/DDBJ databases">
        <authorList>
            <person name="Kjaerup R.B."/>
            <person name="Dalgaard T.S."/>
            <person name="Juul-Madsen H.R."/>
        </authorList>
    </citation>
    <scope>NUCLEOTIDE SEQUENCE [LARGE SCALE GENOMIC DNA]</scope>
    <source>
        <strain evidence="2 3">1245139.5</strain>
    </source>
</reference>
<dbReference type="EMBL" id="LZLQ01000111">
    <property type="protein sequence ID" value="OBK13697.1"/>
    <property type="molecule type" value="Genomic_DNA"/>
</dbReference>
<dbReference type="PRINTS" id="PR00111">
    <property type="entry name" value="ABHYDROLASE"/>
</dbReference>
<dbReference type="AlphaFoldDB" id="A0A1A3MZY4"/>
<organism evidence="2 3">
    <name type="scientific">Mycobacterium asiaticum</name>
    <dbReference type="NCBI Taxonomy" id="1790"/>
    <lineage>
        <taxon>Bacteria</taxon>
        <taxon>Bacillati</taxon>
        <taxon>Actinomycetota</taxon>
        <taxon>Actinomycetes</taxon>
        <taxon>Mycobacteriales</taxon>
        <taxon>Mycobacteriaceae</taxon>
        <taxon>Mycobacterium</taxon>
    </lineage>
</organism>
<gene>
    <name evidence="2" type="ORF">A5636_01700</name>
</gene>
<keyword evidence="2" id="KW-0378">Hydrolase</keyword>
<name>A0A1A3MZY4_MYCAS</name>
<dbReference type="SUPFAM" id="SSF53474">
    <property type="entry name" value="alpha/beta-Hydrolases"/>
    <property type="match status" value="1"/>
</dbReference>
<protein>
    <submittedName>
        <fullName evidence="2">Alpha/beta hydrolase</fullName>
    </submittedName>
</protein>
<dbReference type="RefSeq" id="WP_065159881.1">
    <property type="nucleotide sequence ID" value="NZ_LZLQ01000111.1"/>
</dbReference>
<dbReference type="OrthoDB" id="3371334at2"/>
<accession>A0A1A3MZY4</accession>
<comment type="caution">
    <text evidence="2">The sequence shown here is derived from an EMBL/GenBank/DDBJ whole genome shotgun (WGS) entry which is preliminary data.</text>
</comment>
<evidence type="ECO:0000313" key="3">
    <source>
        <dbReference type="Proteomes" id="UP000093629"/>
    </source>
</evidence>
<dbReference type="InterPro" id="IPR000073">
    <property type="entry name" value="AB_hydrolase_1"/>
</dbReference>
<keyword evidence="3" id="KW-1185">Reference proteome</keyword>
<dbReference type="PANTHER" id="PTHR43798">
    <property type="entry name" value="MONOACYLGLYCEROL LIPASE"/>
    <property type="match status" value="1"/>
</dbReference>
<dbReference type="GO" id="GO:0016020">
    <property type="term" value="C:membrane"/>
    <property type="evidence" value="ECO:0007669"/>
    <property type="project" value="TreeGrafter"/>
</dbReference>
<dbReference type="Proteomes" id="UP000093629">
    <property type="component" value="Unassembled WGS sequence"/>
</dbReference>
<dbReference type="GO" id="GO:0016787">
    <property type="term" value="F:hydrolase activity"/>
    <property type="evidence" value="ECO:0007669"/>
    <property type="project" value="UniProtKB-KW"/>
</dbReference>
<dbReference type="PANTHER" id="PTHR43798:SF33">
    <property type="entry name" value="HYDROLASE, PUTATIVE (AFU_ORTHOLOGUE AFUA_2G14860)-RELATED"/>
    <property type="match status" value="1"/>
</dbReference>
<dbReference type="InterPro" id="IPR029058">
    <property type="entry name" value="AB_hydrolase_fold"/>
</dbReference>
<dbReference type="Gene3D" id="3.40.50.1820">
    <property type="entry name" value="alpha/beta hydrolase"/>
    <property type="match status" value="1"/>
</dbReference>
<sequence>MSNLRTITLHGDRVAYRDEGAGEVLLLIHGIGGSSNHWQAIIPALAKRYRVIAPDLLGHGQSDKPRGDYSLGAFAVLLRDFLDALDIPRVTIIGHSLGGGITMQFAHQHRDYCERMILISSGGLGGEVNRILRLASMPGSEFLLQLVSSKPAIKARRAFAALKSDDPNAPRLSEHWEAHAALSNRQNRQALLRTLRAVVDRKGQFVCALNRLHCNASVPVLIISGDRDPVIPVSHAYAAHEAMPHSSLHIIPGAAHHPHAERTETVASVIDDFIEANGGTAQTPAAAAAVSLTDWSASAHSGSGPRSQAVVERISRQRSRRHLQVVPAVPDETEYRCG</sequence>
<proteinExistence type="predicted"/>
<evidence type="ECO:0000259" key="1">
    <source>
        <dbReference type="Pfam" id="PF00561"/>
    </source>
</evidence>